<keyword evidence="3" id="KW-1185">Reference proteome</keyword>
<feature type="region of interest" description="Disordered" evidence="1">
    <location>
        <begin position="216"/>
        <end position="427"/>
    </location>
</feature>
<protein>
    <recommendedName>
        <fullName evidence="4">G-patch domain-containing protein</fullName>
    </recommendedName>
</protein>
<feature type="compositionally biased region" description="Basic residues" evidence="1">
    <location>
        <begin position="414"/>
        <end position="427"/>
    </location>
</feature>
<feature type="compositionally biased region" description="Basic and acidic residues" evidence="1">
    <location>
        <begin position="342"/>
        <end position="352"/>
    </location>
</feature>
<feature type="compositionally biased region" description="Polar residues" evidence="1">
    <location>
        <begin position="233"/>
        <end position="245"/>
    </location>
</feature>
<dbReference type="AlphaFoldDB" id="A0A0D7A6Q1"/>
<dbReference type="OrthoDB" id="3366546at2759"/>
<organism evidence="2 3">
    <name type="scientific">Fistulina hepatica ATCC 64428</name>
    <dbReference type="NCBI Taxonomy" id="1128425"/>
    <lineage>
        <taxon>Eukaryota</taxon>
        <taxon>Fungi</taxon>
        <taxon>Dikarya</taxon>
        <taxon>Basidiomycota</taxon>
        <taxon>Agaricomycotina</taxon>
        <taxon>Agaricomycetes</taxon>
        <taxon>Agaricomycetidae</taxon>
        <taxon>Agaricales</taxon>
        <taxon>Fistulinaceae</taxon>
        <taxon>Fistulina</taxon>
    </lineage>
</organism>
<feature type="compositionally biased region" description="Basic and acidic residues" evidence="1">
    <location>
        <begin position="360"/>
        <end position="391"/>
    </location>
</feature>
<feature type="compositionally biased region" description="Basic and acidic residues" evidence="1">
    <location>
        <begin position="290"/>
        <end position="317"/>
    </location>
</feature>
<proteinExistence type="predicted"/>
<evidence type="ECO:0000256" key="1">
    <source>
        <dbReference type="SAM" id="MobiDB-lite"/>
    </source>
</evidence>
<accession>A0A0D7A6Q1</accession>
<gene>
    <name evidence="2" type="ORF">FISHEDRAFT_76440</name>
</gene>
<feature type="compositionally biased region" description="Basic residues" evidence="1">
    <location>
        <begin position="261"/>
        <end position="270"/>
    </location>
</feature>
<sequence length="427" mass="47802">MPLDSHSFLVAQGWAGKGVGLRHGAISRPIPISQKKSLSGVGKDRDEAFPFWDQLRVFYFRLYSINLFYVSPCYLSYARRFSHARGFTTINVVIYFRKIFAPSSVFTAASASIQIKIHADSDSGMDTADEADRVVLKRTSTGILCNRRPVSDAPVLLSDSWTPLLGLSSSETASSSGASTPSTSRVSLLVVAKREAAKRGLYSRFFRGGMLRPDNTSDFDGNESPPATPHIALSSSAAPAVSQKSTWDEQAVEAGHDHATTRKKGKKKRRSEQGHDEVEEEGKHKSRSASRLEKGDDERKSEKKKRAVEIQDSWRKPESKKRKRPKVDEDTSPSLSNASPRGENEEANDIRERKRRKEERKRAKLVDEGGEAVGERLQADDVISSREIQKAERKRRKLEARVAQATADEQLDRRHAKRRWPKVKSVT</sequence>
<evidence type="ECO:0000313" key="3">
    <source>
        <dbReference type="Proteomes" id="UP000054144"/>
    </source>
</evidence>
<evidence type="ECO:0000313" key="2">
    <source>
        <dbReference type="EMBL" id="KIY45591.1"/>
    </source>
</evidence>
<name>A0A0D7A6Q1_9AGAR</name>
<dbReference type="EMBL" id="KN882047">
    <property type="protein sequence ID" value="KIY45591.1"/>
    <property type="molecule type" value="Genomic_DNA"/>
</dbReference>
<reference evidence="2 3" key="1">
    <citation type="journal article" date="2015" name="Fungal Genet. Biol.">
        <title>Evolution of novel wood decay mechanisms in Agaricales revealed by the genome sequences of Fistulina hepatica and Cylindrobasidium torrendii.</title>
        <authorList>
            <person name="Floudas D."/>
            <person name="Held B.W."/>
            <person name="Riley R."/>
            <person name="Nagy L.G."/>
            <person name="Koehler G."/>
            <person name="Ransdell A.S."/>
            <person name="Younus H."/>
            <person name="Chow J."/>
            <person name="Chiniquy J."/>
            <person name="Lipzen A."/>
            <person name="Tritt A."/>
            <person name="Sun H."/>
            <person name="Haridas S."/>
            <person name="LaButti K."/>
            <person name="Ohm R.A."/>
            <person name="Kues U."/>
            <person name="Blanchette R.A."/>
            <person name="Grigoriev I.V."/>
            <person name="Minto R.E."/>
            <person name="Hibbett D.S."/>
        </authorList>
    </citation>
    <scope>NUCLEOTIDE SEQUENCE [LARGE SCALE GENOMIC DNA]</scope>
    <source>
        <strain evidence="2 3">ATCC 64428</strain>
    </source>
</reference>
<evidence type="ECO:0008006" key="4">
    <source>
        <dbReference type="Google" id="ProtNLM"/>
    </source>
</evidence>
<dbReference type="Proteomes" id="UP000054144">
    <property type="component" value="Unassembled WGS sequence"/>
</dbReference>